<comment type="caution">
    <text evidence="12">The sequence shown here is derived from an EMBL/GenBank/DDBJ whole genome shotgun (WGS) entry which is preliminary data.</text>
</comment>
<name>A0ABW5N1Q9_9FLAO</name>
<comment type="pathway">
    <text evidence="1 9">Cofactor biosynthesis; (R)-pantothenate biosynthesis; (R)-pantoate from 3-methyl-2-oxobutanoate: step 2/2.</text>
</comment>
<dbReference type="PANTHER" id="PTHR21708">
    <property type="entry name" value="PROBABLE 2-DEHYDROPANTOATE 2-REDUCTASE"/>
    <property type="match status" value="1"/>
</dbReference>
<dbReference type="Pfam" id="PF08546">
    <property type="entry name" value="ApbA_C"/>
    <property type="match status" value="1"/>
</dbReference>
<dbReference type="SUPFAM" id="SSF48179">
    <property type="entry name" value="6-phosphogluconate dehydrogenase C-terminal domain-like"/>
    <property type="match status" value="1"/>
</dbReference>
<dbReference type="EC" id="1.1.1.169" evidence="3 9"/>
<evidence type="ECO:0000256" key="2">
    <source>
        <dbReference type="ARBA" id="ARBA00007870"/>
    </source>
</evidence>
<evidence type="ECO:0000256" key="7">
    <source>
        <dbReference type="ARBA" id="ARBA00032024"/>
    </source>
</evidence>
<dbReference type="SUPFAM" id="SSF51735">
    <property type="entry name" value="NAD(P)-binding Rossmann-fold domains"/>
    <property type="match status" value="1"/>
</dbReference>
<dbReference type="EMBL" id="JBHULX010000001">
    <property type="protein sequence ID" value="MFD2589450.1"/>
    <property type="molecule type" value="Genomic_DNA"/>
</dbReference>
<evidence type="ECO:0000256" key="4">
    <source>
        <dbReference type="ARBA" id="ARBA00019465"/>
    </source>
</evidence>
<evidence type="ECO:0000256" key="6">
    <source>
        <dbReference type="ARBA" id="ARBA00023002"/>
    </source>
</evidence>
<dbReference type="InterPro" id="IPR013752">
    <property type="entry name" value="KPA_reductase"/>
</dbReference>
<accession>A0ABW5N1Q9</accession>
<organism evidence="12 13">
    <name type="scientific">Aquimarina hainanensis</name>
    <dbReference type="NCBI Taxonomy" id="1578017"/>
    <lineage>
        <taxon>Bacteria</taxon>
        <taxon>Pseudomonadati</taxon>
        <taxon>Bacteroidota</taxon>
        <taxon>Flavobacteriia</taxon>
        <taxon>Flavobacteriales</taxon>
        <taxon>Flavobacteriaceae</taxon>
        <taxon>Aquimarina</taxon>
    </lineage>
</organism>
<dbReference type="InterPro" id="IPR013328">
    <property type="entry name" value="6PGD_dom2"/>
</dbReference>
<dbReference type="InterPro" id="IPR003710">
    <property type="entry name" value="ApbA"/>
</dbReference>
<keyword evidence="13" id="KW-1185">Reference proteome</keyword>
<dbReference type="InterPro" id="IPR036291">
    <property type="entry name" value="NAD(P)-bd_dom_sf"/>
</dbReference>
<dbReference type="Proteomes" id="UP001597459">
    <property type="component" value="Unassembled WGS sequence"/>
</dbReference>
<dbReference type="NCBIfam" id="TIGR00745">
    <property type="entry name" value="apbA_panE"/>
    <property type="match status" value="1"/>
</dbReference>
<proteinExistence type="inferred from homology"/>
<reference evidence="13" key="1">
    <citation type="journal article" date="2019" name="Int. J. Syst. Evol. Microbiol.">
        <title>The Global Catalogue of Microorganisms (GCM) 10K type strain sequencing project: providing services to taxonomists for standard genome sequencing and annotation.</title>
        <authorList>
            <consortium name="The Broad Institute Genomics Platform"/>
            <consortium name="The Broad Institute Genome Sequencing Center for Infectious Disease"/>
            <person name="Wu L."/>
            <person name="Ma J."/>
        </authorList>
    </citation>
    <scope>NUCLEOTIDE SEQUENCE [LARGE SCALE GENOMIC DNA]</scope>
    <source>
        <strain evidence="13">KCTC 42423</strain>
    </source>
</reference>
<evidence type="ECO:0000313" key="13">
    <source>
        <dbReference type="Proteomes" id="UP001597459"/>
    </source>
</evidence>
<evidence type="ECO:0000256" key="1">
    <source>
        <dbReference type="ARBA" id="ARBA00004994"/>
    </source>
</evidence>
<dbReference type="InterPro" id="IPR051402">
    <property type="entry name" value="KPR-Related"/>
</dbReference>
<dbReference type="RefSeq" id="WP_176027935.1">
    <property type="nucleotide sequence ID" value="NZ_JBHSJV010000001.1"/>
</dbReference>
<protein>
    <recommendedName>
        <fullName evidence="4 9">2-dehydropantoate 2-reductase</fullName>
        <ecNumber evidence="3 9">1.1.1.169</ecNumber>
    </recommendedName>
    <alternativeName>
        <fullName evidence="7 9">Ketopantoate reductase</fullName>
    </alternativeName>
</protein>
<evidence type="ECO:0000259" key="11">
    <source>
        <dbReference type="Pfam" id="PF08546"/>
    </source>
</evidence>
<dbReference type="PANTHER" id="PTHR21708:SF26">
    <property type="entry name" value="2-DEHYDROPANTOATE 2-REDUCTASE"/>
    <property type="match status" value="1"/>
</dbReference>
<gene>
    <name evidence="12" type="ORF">ACFSTE_01315</name>
</gene>
<evidence type="ECO:0000313" key="12">
    <source>
        <dbReference type="EMBL" id="MFD2589450.1"/>
    </source>
</evidence>
<feature type="domain" description="Ketopantoate reductase C-terminal" evidence="11">
    <location>
        <begin position="178"/>
        <end position="302"/>
    </location>
</feature>
<evidence type="ECO:0000256" key="5">
    <source>
        <dbReference type="ARBA" id="ARBA00022857"/>
    </source>
</evidence>
<comment type="catalytic activity">
    <reaction evidence="8 9">
        <text>(R)-pantoate + NADP(+) = 2-dehydropantoate + NADPH + H(+)</text>
        <dbReference type="Rhea" id="RHEA:16233"/>
        <dbReference type="ChEBI" id="CHEBI:11561"/>
        <dbReference type="ChEBI" id="CHEBI:15378"/>
        <dbReference type="ChEBI" id="CHEBI:15980"/>
        <dbReference type="ChEBI" id="CHEBI:57783"/>
        <dbReference type="ChEBI" id="CHEBI:58349"/>
        <dbReference type="EC" id="1.1.1.169"/>
    </reaction>
</comment>
<dbReference type="InterPro" id="IPR008927">
    <property type="entry name" value="6-PGluconate_DH-like_C_sf"/>
</dbReference>
<keyword evidence="9" id="KW-0566">Pantothenate biosynthesis</keyword>
<feature type="domain" description="Ketopantoate reductase N-terminal" evidence="10">
    <location>
        <begin position="4"/>
        <end position="150"/>
    </location>
</feature>
<evidence type="ECO:0000256" key="9">
    <source>
        <dbReference type="RuleBase" id="RU362068"/>
    </source>
</evidence>
<sequence>MHTVIIGVGGVGGYFGGKIAYSGQKVTLLARGKHLEAIKKKGLVVKSIEGDFSVKPYQVTNNIDIVEKADVILVCTKSWQVREAARQIQPILKEDTVVIPLQNGADNVEKLEQELKTEHILGGLCKIYSKIESPGTILHFGFPPEIIFGNVFNKESEKLEKVKRIFDTAGIKNKIADDINVAIWRKFMFIAAVSGLGALTRATIGEMYSDMELRKILAMVVSEIYQVAKAKKVNLEETAVSATMDFIAGQPFDSTASTQRDILEGRPSELEDFNGYIVKEGKRLGVETPANKFVYYCLKPMEEKARK</sequence>
<comment type="function">
    <text evidence="9">Catalyzes the NADPH-dependent reduction of ketopantoate into pantoic acid.</text>
</comment>
<dbReference type="InterPro" id="IPR013332">
    <property type="entry name" value="KPR_N"/>
</dbReference>
<evidence type="ECO:0000259" key="10">
    <source>
        <dbReference type="Pfam" id="PF02558"/>
    </source>
</evidence>
<keyword evidence="5 9" id="KW-0521">NADP</keyword>
<dbReference type="Pfam" id="PF02558">
    <property type="entry name" value="ApbA"/>
    <property type="match status" value="1"/>
</dbReference>
<keyword evidence="6 9" id="KW-0560">Oxidoreductase</keyword>
<evidence type="ECO:0000256" key="3">
    <source>
        <dbReference type="ARBA" id="ARBA00013014"/>
    </source>
</evidence>
<dbReference type="Gene3D" id="1.10.1040.10">
    <property type="entry name" value="N-(1-d-carboxylethyl)-l-norvaline Dehydrogenase, domain 2"/>
    <property type="match status" value="1"/>
</dbReference>
<evidence type="ECO:0000256" key="8">
    <source>
        <dbReference type="ARBA" id="ARBA00048793"/>
    </source>
</evidence>
<comment type="similarity">
    <text evidence="2 9">Belongs to the ketopantoate reductase family.</text>
</comment>
<dbReference type="Gene3D" id="3.40.50.720">
    <property type="entry name" value="NAD(P)-binding Rossmann-like Domain"/>
    <property type="match status" value="1"/>
</dbReference>